<evidence type="ECO:0000313" key="2">
    <source>
        <dbReference type="EMBL" id="BAC48845.1"/>
    </source>
</evidence>
<gene>
    <name evidence="2" type="ordered locus">bsr3580</name>
</gene>
<sequence>MKTTDDELRFIRYTGDACRLLFDGKPCLALATHGNAATQLPIFIGEHHMLPAGCGPHVKENPGKSSRLHRPKSS</sequence>
<evidence type="ECO:0000313" key="3">
    <source>
        <dbReference type="Proteomes" id="UP000002526"/>
    </source>
</evidence>
<keyword evidence="3" id="KW-1185">Reference proteome</keyword>
<dbReference type="KEGG" id="bja:bsr3580"/>
<dbReference type="HOGENOM" id="CLU_2680393_0_0_5"/>
<name>Q89PA2_BRADU</name>
<dbReference type="AlphaFoldDB" id="Q89PA2"/>
<evidence type="ECO:0000256" key="1">
    <source>
        <dbReference type="SAM" id="MobiDB-lite"/>
    </source>
</evidence>
<dbReference type="EMBL" id="BA000040">
    <property type="protein sequence ID" value="BAC48845.1"/>
    <property type="molecule type" value="Genomic_DNA"/>
</dbReference>
<reference evidence="3" key="1">
    <citation type="journal article" date="2002" name="DNA Res.">
        <title>Complete genomic sequence of nitrogen-fixing symbiotic bacterium Bradyrhizobium japonicum USDA110.</title>
        <authorList>
            <person name="Kaneko T."/>
            <person name="Nakamura Y."/>
            <person name="Sato S."/>
            <person name="Minamisawa K."/>
            <person name="Uchiumi T."/>
            <person name="Sasamoto S."/>
            <person name="Watanabe A."/>
            <person name="Idesawa K."/>
            <person name="Iriguchi M."/>
            <person name="Kawashima K."/>
            <person name="Kohara M."/>
            <person name="Matsumoto M."/>
            <person name="Shimpo S."/>
            <person name="Tsuruoka H."/>
            <person name="Wada T."/>
            <person name="Yamada M."/>
            <person name="Tabata S."/>
        </authorList>
    </citation>
    <scope>NUCLEOTIDE SEQUENCE [LARGE SCALE GENOMIC DNA]</scope>
    <source>
        <strain evidence="3">JCM 10833 / BCRC 13528 / IAM 13628 / NBRC 14792 / USDA 110</strain>
    </source>
</reference>
<protein>
    <submittedName>
        <fullName evidence="2">Bsr3580 protein</fullName>
    </submittedName>
</protein>
<dbReference type="InParanoid" id="Q89PA2"/>
<dbReference type="EnsemblBacteria" id="BAC48845">
    <property type="protein sequence ID" value="BAC48845"/>
    <property type="gene ID" value="BAC48845"/>
</dbReference>
<accession>Q89PA2</accession>
<dbReference type="Proteomes" id="UP000002526">
    <property type="component" value="Chromosome"/>
</dbReference>
<organism evidence="2 3">
    <name type="scientific">Bradyrhizobium diazoefficiens (strain JCM 10833 / BCRC 13528 / IAM 13628 / NBRC 14792 / USDA 110)</name>
    <dbReference type="NCBI Taxonomy" id="224911"/>
    <lineage>
        <taxon>Bacteria</taxon>
        <taxon>Pseudomonadati</taxon>
        <taxon>Pseudomonadota</taxon>
        <taxon>Alphaproteobacteria</taxon>
        <taxon>Hyphomicrobiales</taxon>
        <taxon>Nitrobacteraceae</taxon>
        <taxon>Bradyrhizobium</taxon>
    </lineage>
</organism>
<proteinExistence type="predicted"/>
<feature type="region of interest" description="Disordered" evidence="1">
    <location>
        <begin position="54"/>
        <end position="74"/>
    </location>
</feature>